<organism evidence="1 2">
    <name type="scientific">Rhizoctonia solani</name>
    <dbReference type="NCBI Taxonomy" id="456999"/>
    <lineage>
        <taxon>Eukaryota</taxon>
        <taxon>Fungi</taxon>
        <taxon>Dikarya</taxon>
        <taxon>Basidiomycota</taxon>
        <taxon>Agaricomycotina</taxon>
        <taxon>Agaricomycetes</taxon>
        <taxon>Cantharellales</taxon>
        <taxon>Ceratobasidiaceae</taxon>
        <taxon>Rhizoctonia</taxon>
    </lineage>
</organism>
<proteinExistence type="predicted"/>
<dbReference type="GeneID" id="67032655"/>
<name>A0A8H8P488_9AGAM</name>
<evidence type="ECO:0000313" key="1">
    <source>
        <dbReference type="EMBL" id="QRW24052.1"/>
    </source>
</evidence>
<gene>
    <name evidence="1" type="ORF">RhiXN_10376</name>
</gene>
<dbReference type="KEGG" id="rsx:RhiXN_10376"/>
<reference evidence="1" key="1">
    <citation type="submission" date="2020-05" db="EMBL/GenBank/DDBJ databases">
        <title>Evolutionary and genomic comparisons of hybrid uninucleate and nonhybrid Rhizoctonia fungi.</title>
        <authorList>
            <person name="Li C."/>
            <person name="Chen X."/>
        </authorList>
    </citation>
    <scope>NUCLEOTIDE SEQUENCE</scope>
    <source>
        <strain evidence="1">AG-1 IA</strain>
    </source>
</reference>
<dbReference type="Proteomes" id="UP000650533">
    <property type="component" value="Chromosome 11"/>
</dbReference>
<sequence>MTDNAFVFACEESQAPVQLTIYIPEGSRDTPMPLQSVPIHTKLGARIKLQPLEGEDEYHLVPVGCPNQVIAVSRSAKVKMLTLASPDDTLSCYTRWNLTKNESGAYE</sequence>
<accession>A0A8H8P488</accession>
<evidence type="ECO:0000313" key="2">
    <source>
        <dbReference type="Proteomes" id="UP000650533"/>
    </source>
</evidence>
<dbReference type="RefSeq" id="XP_043184289.1">
    <property type="nucleotide sequence ID" value="XM_043330192.1"/>
</dbReference>
<dbReference type="AlphaFoldDB" id="A0A8H8P488"/>
<protein>
    <submittedName>
        <fullName evidence="1">Uncharacterized protein</fullName>
    </submittedName>
</protein>
<dbReference type="EMBL" id="CP059668">
    <property type="protein sequence ID" value="QRW24052.1"/>
    <property type="molecule type" value="Genomic_DNA"/>
</dbReference>